<dbReference type="CDD" id="cd02440">
    <property type="entry name" value="AdoMet_MTases"/>
    <property type="match status" value="1"/>
</dbReference>
<sequence length="205" mass="23564">MMSLPQKLETYFLNDQRLEIYVPEEQALLNRYRNNKDDAYWARVWPASIGLCIFLEQHVRLIRNKQILELAAGLGLPGLYAASFAKQITITDKEPLAEIFIKQSAQHLKLGNVITKTLNWRDATKEPIPEVVLLSDVNYEPAVFEELKQVLQCYLERQVTVIISTPERLVGKPFIMELLPYSSLQWNCTVLLNDKETGVSVFVLN</sequence>
<accession>A0ABZ0WCF2</accession>
<dbReference type="EMBL" id="CP139960">
    <property type="protein sequence ID" value="WQD40549.1"/>
    <property type="molecule type" value="Genomic_DNA"/>
</dbReference>
<protein>
    <submittedName>
        <fullName evidence="1">Methyltransferase</fullName>
    </submittedName>
</protein>
<proteinExistence type="predicted"/>
<dbReference type="GO" id="GO:0008168">
    <property type="term" value="F:methyltransferase activity"/>
    <property type="evidence" value="ECO:0007669"/>
    <property type="project" value="UniProtKB-KW"/>
</dbReference>
<dbReference type="Pfam" id="PF10294">
    <property type="entry name" value="Methyltransf_16"/>
    <property type="match status" value="1"/>
</dbReference>
<evidence type="ECO:0000313" key="2">
    <source>
        <dbReference type="Proteomes" id="UP001325680"/>
    </source>
</evidence>
<dbReference type="Gene3D" id="3.40.50.150">
    <property type="entry name" value="Vaccinia Virus protein VP39"/>
    <property type="match status" value="1"/>
</dbReference>
<dbReference type="RefSeq" id="WP_114792234.1">
    <property type="nucleotide sequence ID" value="NZ_CP139960.1"/>
</dbReference>
<dbReference type="PANTHER" id="PTHR14614">
    <property type="entry name" value="HEPATOCELLULAR CARCINOMA-ASSOCIATED ANTIGEN"/>
    <property type="match status" value="1"/>
</dbReference>
<dbReference type="SUPFAM" id="SSF53335">
    <property type="entry name" value="S-adenosyl-L-methionine-dependent methyltransferases"/>
    <property type="match status" value="1"/>
</dbReference>
<keyword evidence="1" id="KW-0808">Transferase</keyword>
<dbReference type="InterPro" id="IPR019410">
    <property type="entry name" value="Methyltransf_16"/>
</dbReference>
<dbReference type="GO" id="GO:0032259">
    <property type="term" value="P:methylation"/>
    <property type="evidence" value="ECO:0007669"/>
    <property type="project" value="UniProtKB-KW"/>
</dbReference>
<dbReference type="Proteomes" id="UP001325680">
    <property type="component" value="Chromosome"/>
</dbReference>
<reference evidence="1 2" key="1">
    <citation type="submission" date="2023-12" db="EMBL/GenBank/DDBJ databases">
        <title>Genome sequencing and assembly of bacterial species from a model synthetic community.</title>
        <authorList>
            <person name="Hogle S.L."/>
        </authorList>
    </citation>
    <scope>NUCLEOTIDE SEQUENCE [LARGE SCALE GENOMIC DNA]</scope>
    <source>
        <strain evidence="1 2">HAMBI_3031</strain>
    </source>
</reference>
<keyword evidence="2" id="KW-1185">Reference proteome</keyword>
<evidence type="ECO:0000313" key="1">
    <source>
        <dbReference type="EMBL" id="WQD40549.1"/>
    </source>
</evidence>
<gene>
    <name evidence="1" type="ORF">U0035_10350</name>
</gene>
<organism evidence="1 2">
    <name type="scientific">Niabella yanshanensis</name>
    <dbReference type="NCBI Taxonomy" id="577386"/>
    <lineage>
        <taxon>Bacteria</taxon>
        <taxon>Pseudomonadati</taxon>
        <taxon>Bacteroidota</taxon>
        <taxon>Chitinophagia</taxon>
        <taxon>Chitinophagales</taxon>
        <taxon>Chitinophagaceae</taxon>
        <taxon>Niabella</taxon>
    </lineage>
</organism>
<name>A0ABZ0WCF2_9BACT</name>
<keyword evidence="1" id="KW-0489">Methyltransferase</keyword>
<dbReference type="InterPro" id="IPR029063">
    <property type="entry name" value="SAM-dependent_MTases_sf"/>
</dbReference>